<dbReference type="InterPro" id="IPR025438">
    <property type="entry name" value="DUF4180"/>
</dbReference>
<sequence length="131" mass="14661">MTGLFSEKSNNSMELKIHDTGTSKIAEIISDLIIISSSQDGLDLLGNVYYQDFDKVIVHEKNITPAFFDLKTKIAGEILQKFSNYRVRLAIVGDFSKYPGNSLQEFILESNKGRQVVLVDSIEEAVNKLSD</sequence>
<evidence type="ECO:0000259" key="1">
    <source>
        <dbReference type="Pfam" id="PF13788"/>
    </source>
</evidence>
<keyword evidence="3" id="KW-1185">Reference proteome</keyword>
<feature type="domain" description="DUF4180" evidence="1">
    <location>
        <begin position="22"/>
        <end position="129"/>
    </location>
</feature>
<dbReference type="EMBL" id="FOBV01000008">
    <property type="protein sequence ID" value="SEM89359.1"/>
    <property type="molecule type" value="Genomic_DNA"/>
</dbReference>
<evidence type="ECO:0000313" key="2">
    <source>
        <dbReference type="EMBL" id="SEM89359.1"/>
    </source>
</evidence>
<dbReference type="AlphaFoldDB" id="A0A1H8C3D2"/>
<dbReference type="Proteomes" id="UP000199450">
    <property type="component" value="Unassembled WGS sequence"/>
</dbReference>
<dbReference type="STRING" id="295069.SAMN05421856_10837"/>
<reference evidence="3" key="1">
    <citation type="submission" date="2016-10" db="EMBL/GenBank/DDBJ databases">
        <authorList>
            <person name="Varghese N."/>
            <person name="Submissions S."/>
        </authorList>
    </citation>
    <scope>NUCLEOTIDE SEQUENCE [LARGE SCALE GENOMIC DNA]</scope>
    <source>
        <strain evidence="3">DSM 17453</strain>
    </source>
</reference>
<gene>
    <name evidence="2" type="ORF">SAMN05421856_10837</name>
</gene>
<name>A0A1H8C3D2_9FLAO</name>
<organism evidence="2 3">
    <name type="scientific">Chryseobacterium taichungense</name>
    <dbReference type="NCBI Taxonomy" id="295069"/>
    <lineage>
        <taxon>Bacteria</taxon>
        <taxon>Pseudomonadati</taxon>
        <taxon>Bacteroidota</taxon>
        <taxon>Flavobacteriia</taxon>
        <taxon>Flavobacteriales</taxon>
        <taxon>Weeksellaceae</taxon>
        <taxon>Chryseobacterium group</taxon>
        <taxon>Chryseobacterium</taxon>
    </lineage>
</organism>
<dbReference type="Pfam" id="PF13788">
    <property type="entry name" value="DUF4180"/>
    <property type="match status" value="1"/>
</dbReference>
<evidence type="ECO:0000313" key="3">
    <source>
        <dbReference type="Proteomes" id="UP000199450"/>
    </source>
</evidence>
<protein>
    <recommendedName>
        <fullName evidence="1">DUF4180 domain-containing protein</fullName>
    </recommendedName>
</protein>
<proteinExistence type="predicted"/>
<accession>A0A1H8C3D2</accession>